<name>A0A420YCL9_9PEZI</name>
<keyword evidence="3" id="KW-1185">Reference proteome</keyword>
<organism evidence="2 3">
    <name type="scientific">Coniochaeta pulveracea</name>
    <dbReference type="NCBI Taxonomy" id="177199"/>
    <lineage>
        <taxon>Eukaryota</taxon>
        <taxon>Fungi</taxon>
        <taxon>Dikarya</taxon>
        <taxon>Ascomycota</taxon>
        <taxon>Pezizomycotina</taxon>
        <taxon>Sordariomycetes</taxon>
        <taxon>Sordariomycetidae</taxon>
        <taxon>Coniochaetales</taxon>
        <taxon>Coniochaetaceae</taxon>
        <taxon>Coniochaeta</taxon>
    </lineage>
</organism>
<dbReference type="Proteomes" id="UP000275385">
    <property type="component" value="Unassembled WGS sequence"/>
</dbReference>
<comment type="caution">
    <text evidence="2">The sequence shown here is derived from an EMBL/GenBank/DDBJ whole genome shotgun (WGS) entry which is preliminary data.</text>
</comment>
<evidence type="ECO:0000313" key="2">
    <source>
        <dbReference type="EMBL" id="RKU45649.1"/>
    </source>
</evidence>
<protein>
    <submittedName>
        <fullName evidence="2">Uncharacterized protein</fullName>
    </submittedName>
</protein>
<feature type="compositionally biased region" description="Polar residues" evidence="1">
    <location>
        <begin position="511"/>
        <end position="523"/>
    </location>
</feature>
<proteinExistence type="predicted"/>
<gene>
    <name evidence="2" type="ORF">DL546_003276</name>
</gene>
<accession>A0A420YCL9</accession>
<evidence type="ECO:0000313" key="3">
    <source>
        <dbReference type="Proteomes" id="UP000275385"/>
    </source>
</evidence>
<dbReference type="OrthoDB" id="5376140at2759"/>
<sequence length="912" mass="102645">MLFATRFALSGIRSGLFLTRISYHFCPITRSCYSSASAVAITPTHDLVDYNDELSVRPGRQLPGWRAKRRSYRPISPSNIIAQYLESRQNKELSNELWGNIRALARDRSVRLPVMTAQMMWYRDEELRQTDLMEQLPRGKNWNRRVKAVCSTGVTVKDLASWSWILKGDTADIRLERFLSVQRHKPIFLLFLLVRSDQPILNRELFVSLLDHITKIYTNRTPMGTGEQQKRALDSAFNMTPKHFLVLLERLMFHTTRLSPESALQLAQFVISYINSRSAMGTVSEMQGGPQPEYAASCRIFNAALRLLSTPAKSRPLANMEHNWEAQKHLLAFSSGLRQPLIINQSGYRAIQAVMIGREKSAGEVKVAVRSVKTWPPYRRAWDGIDEQRRPEDDLSRAVKAGIQAREAGYPEIEYDRALGALGGHLLGQSPTVQTRSTPPVLRRAKNAAVTVLDTWAARIKATRNAQEAWAIFRTPPQDNLKPSVPVYAAMMAKIVAGEVTDSASAVPGSSRENFPVHQSPNLSEYEKARIRPPTLEKLAEEMVASGVRPTGLALCILIEHSRSESEMLHWLRLSPYERLAHELDPLSEAAQRNYETLKHVPLAVFNAYISFLCKMQRKEDAAASADQQGDSHPQSHPDSRPRDYYIKLALQLIPARLPAKTREGRTYKPPWLQVLQTLIMSKSHASLRNPSTRRSRLMTFLNASKLTAHRTGMDAALLGLICLSAGRVMAATFTAANRDQYRDRYSARDRWWMVPDSIHLDAGTKSLLEQLYNEATNAFADLKPTGSGIGGFHVYSYVRMLALYGDVDRMVKALEWALLWLEKGRTLDGAATGGTSSNEYLNLAFAIFEILAKDRVPDDVIRAIEARRQALVEIGYPLEVPELSEMDLEDVALVSVVAKGWVDVSNMQDTP</sequence>
<reference evidence="2 3" key="1">
    <citation type="submission" date="2018-08" db="EMBL/GenBank/DDBJ databases">
        <title>Draft genome of the lignicolous fungus Coniochaeta pulveracea.</title>
        <authorList>
            <person name="Borstlap C.J."/>
            <person name="De Witt R.N."/>
            <person name="Botha A."/>
            <person name="Volschenk H."/>
        </authorList>
    </citation>
    <scope>NUCLEOTIDE SEQUENCE [LARGE SCALE GENOMIC DNA]</scope>
    <source>
        <strain evidence="2 3">CAB683</strain>
    </source>
</reference>
<evidence type="ECO:0000256" key="1">
    <source>
        <dbReference type="SAM" id="MobiDB-lite"/>
    </source>
</evidence>
<dbReference type="EMBL" id="QVQW01000019">
    <property type="protein sequence ID" value="RKU45649.1"/>
    <property type="molecule type" value="Genomic_DNA"/>
</dbReference>
<dbReference type="STRING" id="177199.A0A420YCL9"/>
<feature type="region of interest" description="Disordered" evidence="1">
    <location>
        <begin position="507"/>
        <end position="529"/>
    </location>
</feature>
<dbReference type="AlphaFoldDB" id="A0A420YCL9"/>